<comment type="caution">
    <text evidence="1">The sequence shown here is derived from an EMBL/GenBank/DDBJ whole genome shotgun (WGS) entry which is preliminary data.</text>
</comment>
<dbReference type="RefSeq" id="WP_386100333.1">
    <property type="nucleotide sequence ID" value="NZ_JBHUOZ010000003.1"/>
</dbReference>
<protein>
    <submittedName>
        <fullName evidence="1">Uncharacterized protein</fullName>
    </submittedName>
</protein>
<proteinExistence type="predicted"/>
<sequence>MRKCFKVSLVILILLLFFVSCKKQHELKEFSNPSFKYDEPSSLKREFGLALLAGLTESKLLRTIIKEEAIKMFNGDYDVLFYTIADLKIENNKSVYDFLSGKFNSEKRLTQILEAFPTLTIFVPSLPENTFSAQRWNITTEIPAVAIRTNNSNEIPLIDNTGKEVVLKTDKVPAFPVVVIKENERLISNKYNDLFDRYKTRIVYNKRSVKIRFWDDAFDCIKNDGAALRKAYTMDSKIVDAYNIYNTADGWQRDYIYYDIQPASTSGSFKYDFQEHITDFKMLGDGKAALNLIADQTGDPKSQAGTGGYTLIPWTDGFFEFKIKLSVSSSNPVTSEVVKGVSVHPSLLFDVPYLFIAEPWRGGPMWLRDERKPILLRTTNISIPLINWDLSMYSSTMKISFEEVDLTTTTINTTSRTDKFAINFEISSGSLLKAGLKFGLGGESSKIRTIQTSFTQGNDVLGDALINFGDKVIISTGTDLSGNYFNTRSYSTGWCEFSVEPKRVQ</sequence>
<keyword evidence="2" id="KW-1185">Reference proteome</keyword>
<gene>
    <name evidence="1" type="ORF">ACFS6H_14650</name>
</gene>
<evidence type="ECO:0000313" key="1">
    <source>
        <dbReference type="EMBL" id="MFD2920961.1"/>
    </source>
</evidence>
<accession>A0ABW6A9G5</accession>
<dbReference type="EMBL" id="JBHUOZ010000003">
    <property type="protein sequence ID" value="MFD2920961.1"/>
    <property type="molecule type" value="Genomic_DNA"/>
</dbReference>
<name>A0ABW6A9G5_9BACT</name>
<dbReference type="Proteomes" id="UP001597511">
    <property type="component" value="Unassembled WGS sequence"/>
</dbReference>
<dbReference type="PROSITE" id="PS51257">
    <property type="entry name" value="PROKAR_LIPOPROTEIN"/>
    <property type="match status" value="1"/>
</dbReference>
<organism evidence="1 2">
    <name type="scientific">Terrimonas rubra</name>
    <dbReference type="NCBI Taxonomy" id="1035890"/>
    <lineage>
        <taxon>Bacteria</taxon>
        <taxon>Pseudomonadati</taxon>
        <taxon>Bacteroidota</taxon>
        <taxon>Chitinophagia</taxon>
        <taxon>Chitinophagales</taxon>
        <taxon>Chitinophagaceae</taxon>
        <taxon>Terrimonas</taxon>
    </lineage>
</organism>
<reference evidence="2" key="1">
    <citation type="journal article" date="2019" name="Int. J. Syst. Evol. Microbiol.">
        <title>The Global Catalogue of Microorganisms (GCM) 10K type strain sequencing project: providing services to taxonomists for standard genome sequencing and annotation.</title>
        <authorList>
            <consortium name="The Broad Institute Genomics Platform"/>
            <consortium name="The Broad Institute Genome Sequencing Center for Infectious Disease"/>
            <person name="Wu L."/>
            <person name="Ma J."/>
        </authorList>
    </citation>
    <scope>NUCLEOTIDE SEQUENCE [LARGE SCALE GENOMIC DNA]</scope>
    <source>
        <strain evidence="2">KCTC 23299</strain>
    </source>
</reference>
<evidence type="ECO:0000313" key="2">
    <source>
        <dbReference type="Proteomes" id="UP001597511"/>
    </source>
</evidence>